<dbReference type="EMBL" id="CP004387">
    <property type="protein sequence ID" value="AJD47539.1"/>
    <property type="molecule type" value="Genomic_DNA"/>
</dbReference>
<dbReference type="STRING" id="391936.S7S_05605"/>
<evidence type="ECO:0000313" key="1">
    <source>
        <dbReference type="EMBL" id="AJD47539.1"/>
    </source>
</evidence>
<protein>
    <submittedName>
        <fullName evidence="1">Uncharacterized protein</fullName>
    </submittedName>
</protein>
<evidence type="ECO:0000313" key="2">
    <source>
        <dbReference type="Proteomes" id="UP000006764"/>
    </source>
</evidence>
<sequence length="166" mass="18231">MTTNQTTAEQPTQAGAPLPPISPHLAAVWGAFLHEGMMLNSADIERSIRILDLWGNGCIELIQSVCEYIPVIWQYAQPYWDQPEPFPGVFEYEVVSILGEQISTHLLNHEGNLPSDREFAQMASELVTQFFSQGDTPPDPPAGKGLMPLSVSSFLDAARRCFGGSP</sequence>
<organism evidence="1 2">
    <name type="scientific">Isoalcanivorax pacificus W11-5</name>
    <dbReference type="NCBI Taxonomy" id="391936"/>
    <lineage>
        <taxon>Bacteria</taxon>
        <taxon>Pseudomonadati</taxon>
        <taxon>Pseudomonadota</taxon>
        <taxon>Gammaproteobacteria</taxon>
        <taxon>Oceanospirillales</taxon>
        <taxon>Alcanivoracaceae</taxon>
        <taxon>Isoalcanivorax</taxon>
    </lineage>
</organism>
<reference evidence="1 2" key="1">
    <citation type="journal article" date="2012" name="J. Bacteriol.">
        <title>Genome sequence of an alkane-degrading bacterium, Alcanivorax pacificus type strain W11-5, isolated from deep sea sediment.</title>
        <authorList>
            <person name="Lai Q."/>
            <person name="Shao Z."/>
        </authorList>
    </citation>
    <scope>NUCLEOTIDE SEQUENCE [LARGE SCALE GENOMIC DNA]</scope>
    <source>
        <strain evidence="1 2">W11-5</strain>
    </source>
</reference>
<gene>
    <name evidence="1" type="ORF">S7S_05605</name>
</gene>
<dbReference type="OrthoDB" id="6076665at2"/>
<keyword evidence="2" id="KW-1185">Reference proteome</keyword>
<dbReference type="KEGG" id="apac:S7S_05605"/>
<dbReference type="RefSeq" id="WP_008737838.1">
    <property type="nucleotide sequence ID" value="NZ_CP004387.1"/>
</dbReference>
<dbReference type="AlphaFoldDB" id="A0A0B4XHC2"/>
<accession>A0A0B4XHC2</accession>
<dbReference type="Proteomes" id="UP000006764">
    <property type="component" value="Chromosome"/>
</dbReference>
<name>A0A0B4XHC2_9GAMM</name>
<dbReference type="HOGENOM" id="CLU_1599252_0_0_6"/>
<proteinExistence type="predicted"/>